<feature type="region of interest" description="Disordered" evidence="1">
    <location>
        <begin position="86"/>
        <end position="107"/>
    </location>
</feature>
<comment type="caution">
    <text evidence="2">The sequence shown here is derived from an EMBL/GenBank/DDBJ whole genome shotgun (WGS) entry which is preliminary data.</text>
</comment>
<proteinExistence type="predicted"/>
<feature type="region of interest" description="Disordered" evidence="1">
    <location>
        <begin position="1"/>
        <end position="51"/>
    </location>
</feature>
<gene>
    <name evidence="2" type="ORF">GR156_17890</name>
</gene>
<protein>
    <submittedName>
        <fullName evidence="2">Uncharacterized protein</fullName>
    </submittedName>
</protein>
<dbReference type="Proteomes" id="UP000440304">
    <property type="component" value="Unassembled WGS sequence"/>
</dbReference>
<evidence type="ECO:0000313" key="3">
    <source>
        <dbReference type="Proteomes" id="UP000440304"/>
    </source>
</evidence>
<organism evidence="2 3">
    <name type="scientific">Shinella zoogloeoides</name>
    <name type="common">Crabtreella saccharophila</name>
    <dbReference type="NCBI Taxonomy" id="352475"/>
    <lineage>
        <taxon>Bacteria</taxon>
        <taxon>Pseudomonadati</taxon>
        <taxon>Pseudomonadota</taxon>
        <taxon>Alphaproteobacteria</taxon>
        <taxon>Hyphomicrobiales</taxon>
        <taxon>Rhizobiaceae</taxon>
        <taxon>Shinella</taxon>
    </lineage>
</organism>
<reference evidence="2 3" key="1">
    <citation type="submission" date="2019-12" db="EMBL/GenBank/DDBJ databases">
        <title>Shinella granuli gen. nov., sp. nov., and proposal of the reclassification of Zoogloea ramigera ATCC 19623 as Shinella zoogloeoides sp. nov.</title>
        <authorList>
            <person name="Gao J."/>
        </authorList>
    </citation>
    <scope>NUCLEOTIDE SEQUENCE [LARGE SCALE GENOMIC DNA]</scope>
    <source>
        <strain evidence="2 3">DSM 287</strain>
    </source>
</reference>
<evidence type="ECO:0000313" key="2">
    <source>
        <dbReference type="EMBL" id="MXO02195.1"/>
    </source>
</evidence>
<dbReference type="AlphaFoldDB" id="A0A6N8TIE9"/>
<dbReference type="EMBL" id="WUML01000019">
    <property type="protein sequence ID" value="MXO02195.1"/>
    <property type="molecule type" value="Genomic_DNA"/>
</dbReference>
<name>A0A6N8TIE9_SHIZO</name>
<evidence type="ECO:0000256" key="1">
    <source>
        <dbReference type="SAM" id="MobiDB-lite"/>
    </source>
</evidence>
<accession>A0A6N8TIE9</accession>
<dbReference type="RefSeq" id="WP_170299571.1">
    <property type="nucleotide sequence ID" value="NZ_CP086610.1"/>
</dbReference>
<sequence length="107" mass="12641">MNEQKPPARRRRTRRQRSEPLPDDLYDYAAEPKPSTRRSRRKPSPKWHDNLRVVDDWPDQVPVTEDEVDIFERYFGDLLDRLFGGPLYSKPGGNSLKNISIDDMDKE</sequence>
<feature type="compositionally biased region" description="Basic residues" evidence="1">
    <location>
        <begin position="35"/>
        <end position="45"/>
    </location>
</feature>